<comment type="caution">
    <text evidence="1">The sequence shown here is derived from an EMBL/GenBank/DDBJ whole genome shotgun (WGS) entry which is preliminary data.</text>
</comment>
<dbReference type="EMBL" id="JBHLZP010000014">
    <property type="protein sequence ID" value="MFB9831297.1"/>
    <property type="molecule type" value="Genomic_DNA"/>
</dbReference>
<dbReference type="RefSeq" id="WP_378195097.1">
    <property type="nucleotide sequence ID" value="NZ_JBHLZP010000014.1"/>
</dbReference>
<accession>A0ABV5Y8E2</accession>
<name>A0ABV5Y8E2_9ACTN</name>
<evidence type="ECO:0000313" key="2">
    <source>
        <dbReference type="Proteomes" id="UP001589627"/>
    </source>
</evidence>
<gene>
    <name evidence="1" type="ORF">ACFFNX_03745</name>
</gene>
<reference evidence="1 2" key="1">
    <citation type="submission" date="2024-09" db="EMBL/GenBank/DDBJ databases">
        <authorList>
            <person name="Sun Q."/>
            <person name="Mori K."/>
        </authorList>
    </citation>
    <scope>NUCLEOTIDE SEQUENCE [LARGE SCALE GENOMIC DNA]</scope>
    <source>
        <strain evidence="1 2">TBRC 0563</strain>
    </source>
</reference>
<dbReference type="Proteomes" id="UP001589627">
    <property type="component" value="Unassembled WGS sequence"/>
</dbReference>
<keyword evidence="2" id="KW-1185">Reference proteome</keyword>
<sequence length="167" mass="18284">MTDTRPESLDALLRHFADLRDGTHGGAGPRRDKERLFTAAAGLLDPYARQALHEVNTHLLLETGEVTATGVRQGRDGIDAVWALSWPEQRAAGIDPITIRAWYGSGFHHPHLRGATVGDWPLNVFTPEHAAGALPTLRAIVAADLHNLVFQRDYRIVPASTSGQRTE</sequence>
<evidence type="ECO:0000313" key="1">
    <source>
        <dbReference type="EMBL" id="MFB9831297.1"/>
    </source>
</evidence>
<proteinExistence type="predicted"/>
<protein>
    <submittedName>
        <fullName evidence="1">Uncharacterized protein</fullName>
    </submittedName>
</protein>
<organism evidence="1 2">
    <name type="scientific">Actinoallomurus acaciae</name>
    <dbReference type="NCBI Taxonomy" id="502577"/>
    <lineage>
        <taxon>Bacteria</taxon>
        <taxon>Bacillati</taxon>
        <taxon>Actinomycetota</taxon>
        <taxon>Actinomycetes</taxon>
        <taxon>Streptosporangiales</taxon>
        <taxon>Thermomonosporaceae</taxon>
        <taxon>Actinoallomurus</taxon>
    </lineage>
</organism>